<feature type="transmembrane region" description="Helical" evidence="1">
    <location>
        <begin position="42"/>
        <end position="62"/>
    </location>
</feature>
<name>E2PZP5_STRCL</name>
<dbReference type="EMBL" id="CM000913">
    <property type="protein sequence ID" value="EFG06354.1"/>
    <property type="molecule type" value="Genomic_DNA"/>
</dbReference>
<protein>
    <submittedName>
        <fullName evidence="2">Putative membrane protein</fullName>
    </submittedName>
</protein>
<keyword evidence="1" id="KW-1133">Transmembrane helix</keyword>
<evidence type="ECO:0000313" key="2">
    <source>
        <dbReference type="EMBL" id="EFG06354.1"/>
    </source>
</evidence>
<dbReference type="eggNOG" id="ENOG5033VDB">
    <property type="taxonomic scope" value="Bacteria"/>
</dbReference>
<dbReference type="STRING" id="1901.BB341_21730"/>
<organism evidence="2 3">
    <name type="scientific">Streptomyces clavuligerus</name>
    <dbReference type="NCBI Taxonomy" id="1901"/>
    <lineage>
        <taxon>Bacteria</taxon>
        <taxon>Bacillati</taxon>
        <taxon>Actinomycetota</taxon>
        <taxon>Actinomycetes</taxon>
        <taxon>Kitasatosporales</taxon>
        <taxon>Streptomycetaceae</taxon>
        <taxon>Streptomyces</taxon>
    </lineage>
</organism>
<dbReference type="Proteomes" id="UP000002357">
    <property type="component" value="Chromosome"/>
</dbReference>
<dbReference type="AlphaFoldDB" id="E2PZP5"/>
<accession>E2PZP5</accession>
<keyword evidence="1" id="KW-0812">Transmembrane</keyword>
<feature type="transmembrane region" description="Helical" evidence="1">
    <location>
        <begin position="175"/>
        <end position="195"/>
    </location>
</feature>
<proteinExistence type="predicted"/>
<feature type="transmembrane region" description="Helical" evidence="1">
    <location>
        <begin position="145"/>
        <end position="163"/>
    </location>
</feature>
<reference evidence="2 3" key="1">
    <citation type="journal article" date="2010" name="Genome Biol. Evol.">
        <title>The sequence of a 1.8-mb bacterial linear plasmid reveals a rich evolutionary reservoir of secondary metabolic pathways.</title>
        <authorList>
            <person name="Medema M.H."/>
            <person name="Trefzer A."/>
            <person name="Kovalchuk A."/>
            <person name="van den Berg M."/>
            <person name="Mueller U."/>
            <person name="Heijne W."/>
            <person name="Wu L."/>
            <person name="Alam M.T."/>
            <person name="Ronning C.M."/>
            <person name="Nierman W.C."/>
            <person name="Bovenberg R.A.L."/>
            <person name="Breitling R."/>
            <person name="Takano E."/>
        </authorList>
    </citation>
    <scope>NUCLEOTIDE SEQUENCE [LARGE SCALE GENOMIC DNA]</scope>
    <source>
        <strain evidence="3">ATCC 27064 / DSM 738 / JCM 4710 / NBRC 13307 / NCIMB 12785 / NRRL 3585 / VKM Ac-602</strain>
    </source>
</reference>
<evidence type="ECO:0000313" key="3">
    <source>
        <dbReference type="Proteomes" id="UP000002357"/>
    </source>
</evidence>
<keyword evidence="1" id="KW-0472">Membrane</keyword>
<gene>
    <name evidence="2" type="ORF">SCLAV_1275</name>
</gene>
<evidence type="ECO:0000256" key="1">
    <source>
        <dbReference type="SAM" id="Phobius"/>
    </source>
</evidence>
<keyword evidence="3" id="KW-1185">Reference proteome</keyword>
<sequence>MAHSRVMDVSGVRLRTVRAAVFTALVVTLSAASHVLLSRAPLPWTAVAGVSALVFAVAWALAGRERGYWRIAGLLIPLELAADTIFTSGQELCYGPGGGPVTGALRSLGFDSLCGGAAGARLPGVGTAGQGAAGLLGSSHPALPWLLLAAHIGVGLLASAWLWHGEAALAGLLRALGALAFGPLLLAFALVIGVFRAPSGLSRAAAARIVRRARLLVHSVGRRGPPVPLCG</sequence>